<evidence type="ECO:0000313" key="4">
    <source>
        <dbReference type="Proteomes" id="UP000311919"/>
    </source>
</evidence>
<dbReference type="PANTHER" id="PTHR11360:SF286">
    <property type="entry name" value="GH22266P"/>
    <property type="match status" value="1"/>
</dbReference>
<feature type="transmembrane region" description="Helical" evidence="2">
    <location>
        <begin position="194"/>
        <end position="215"/>
    </location>
</feature>
<name>A0A4Z2CYM1_SCHJA</name>
<proteinExistence type="predicted"/>
<feature type="transmembrane region" description="Helical" evidence="2">
    <location>
        <begin position="632"/>
        <end position="651"/>
    </location>
</feature>
<feature type="transmembrane region" description="Helical" evidence="2">
    <location>
        <begin position="33"/>
        <end position="62"/>
    </location>
</feature>
<dbReference type="InterPro" id="IPR011701">
    <property type="entry name" value="MFS"/>
</dbReference>
<comment type="caution">
    <text evidence="3">The sequence shown here is derived from an EMBL/GenBank/DDBJ whole genome shotgun (WGS) entry which is preliminary data.</text>
</comment>
<reference evidence="3 4" key="1">
    <citation type="submission" date="2019-03" db="EMBL/GenBank/DDBJ databases">
        <title>An improved genome assembly of the fluke Schistosoma japonicum.</title>
        <authorList>
            <person name="Hu W."/>
            <person name="Luo F."/>
            <person name="Yin M."/>
            <person name="Mo X."/>
            <person name="Sun C."/>
            <person name="Wu Q."/>
            <person name="Zhu B."/>
            <person name="Xiang M."/>
            <person name="Wang J."/>
            <person name="Wang Y."/>
            <person name="Zhang T."/>
            <person name="Xu B."/>
            <person name="Zheng H."/>
            <person name="Feng Z."/>
        </authorList>
    </citation>
    <scope>NUCLEOTIDE SEQUENCE [LARGE SCALE GENOMIC DNA]</scope>
    <source>
        <strain evidence="3">HuSjv2</strain>
        <tissue evidence="3">Worms</tissue>
    </source>
</reference>
<gene>
    <name evidence="3" type="ORF">EWB00_006611</name>
</gene>
<keyword evidence="2" id="KW-1133">Transmembrane helix</keyword>
<keyword evidence="4" id="KW-1185">Reference proteome</keyword>
<dbReference type="Pfam" id="PF07690">
    <property type="entry name" value="MFS_1"/>
    <property type="match status" value="2"/>
</dbReference>
<feature type="transmembrane region" description="Helical" evidence="2">
    <location>
        <begin position="691"/>
        <end position="711"/>
    </location>
</feature>
<evidence type="ECO:0000256" key="1">
    <source>
        <dbReference type="SAM" id="MobiDB-lite"/>
    </source>
</evidence>
<dbReference type="PANTHER" id="PTHR11360">
    <property type="entry name" value="MONOCARBOXYLATE TRANSPORTER"/>
    <property type="match status" value="1"/>
</dbReference>
<feature type="transmembrane region" description="Helical" evidence="2">
    <location>
        <begin position="74"/>
        <end position="97"/>
    </location>
</feature>
<sequence>MSCFNISKLLKTKLNCGINKKQKVIQLSKTDSGYGWIIVISSFIIQMIIDGTFGGFGVLYLFLQNDQALINENYSQTILSIPGTIQPGFFLCTGAFVSPLIRIFGFRISGCFGALLLGLGMSVSSYLTNIHAFTIFYGIISGSAFGILMVCAIVSVNYYFDRYRGLASGIAMSGSGVGTLIVPVLYNWIMPIKGWRFCLLLYSLSASLLTALASLTFKPFISNDSPDDPELTEQSAVTDTVKESRLDQMLVLKTVPEKFCTDEDALTPSSEKNRNKTDDLTIHSTNNKLDDNLYDSNGKRERKFSIGFINALRQYLLNSKESTTLPEVNNDTEDAESMIGSRLWKSSQGFKRHRPSDASHQKRPCQVSHSNETQKQNYVKFPRKTTWATASAVHDHIHSSYNLSSIRNPRRKQFTSQTYNIFDKPDAFYSASLANLNRKTIHPSNGYEKSDNSSIYVSGNVKNRISSKSSLTISPETANKNKNPNELINSNASFQLFPVTTVNQHHEQQQQQIKQEQFPLVDNPVHKSSRCNICPELSIIDKSIPEEKVMTIPRTDNGEEFYSPTSMLPGNKFKQYLTLFGYCIIKLFDLSLFTEVSFLYLIGIGITSQLAYFIPFVYLIDCAVSYGMEQNHAVLIVMILSILHTIGRLVSGIMSNVFHLDSVYLSGLATFVGGLAHLFLVFIMPHTFTWYAVYASIYGLCSGIPIPLIPILLVRFSGLERLTASFSNLNLLKGIASMIGPTVAVSIVEYTSQKDRCFLVAGICYLISALLHLGLCRHSCFKKYSESDTNKQNTIDYDDEDNFEDPYAKCCSCSF</sequence>
<dbReference type="SUPFAM" id="SSF103473">
    <property type="entry name" value="MFS general substrate transporter"/>
    <property type="match status" value="1"/>
</dbReference>
<dbReference type="InterPro" id="IPR050327">
    <property type="entry name" value="Proton-linked_MCT"/>
</dbReference>
<feature type="transmembrane region" description="Helical" evidence="2">
    <location>
        <begin position="166"/>
        <end position="188"/>
    </location>
</feature>
<feature type="transmembrane region" description="Helical" evidence="2">
    <location>
        <begin position="104"/>
        <end position="123"/>
    </location>
</feature>
<feature type="region of interest" description="Disordered" evidence="1">
    <location>
        <begin position="263"/>
        <end position="284"/>
    </location>
</feature>
<evidence type="ECO:0000256" key="2">
    <source>
        <dbReference type="SAM" id="Phobius"/>
    </source>
</evidence>
<dbReference type="InterPro" id="IPR036259">
    <property type="entry name" value="MFS_trans_sf"/>
</dbReference>
<keyword evidence="2" id="KW-0812">Transmembrane</keyword>
<feature type="transmembrane region" description="Helical" evidence="2">
    <location>
        <begin position="135"/>
        <end position="159"/>
    </location>
</feature>
<dbReference type="Proteomes" id="UP000311919">
    <property type="component" value="Unassembled WGS sequence"/>
</dbReference>
<dbReference type="AlphaFoldDB" id="A0A4Z2CYM1"/>
<dbReference type="STRING" id="6182.A0A4Z2CYM1"/>
<feature type="transmembrane region" description="Helical" evidence="2">
    <location>
        <begin position="731"/>
        <end position="750"/>
    </location>
</feature>
<dbReference type="OrthoDB" id="2213137at2759"/>
<feature type="transmembrane region" description="Helical" evidence="2">
    <location>
        <begin position="576"/>
        <end position="593"/>
    </location>
</feature>
<protein>
    <submittedName>
        <fullName evidence="3">Monocarboxylate transporter 14 isoform 1</fullName>
    </submittedName>
</protein>
<feature type="compositionally biased region" description="Basic and acidic residues" evidence="1">
    <location>
        <begin position="271"/>
        <end position="281"/>
    </location>
</feature>
<dbReference type="GO" id="GO:0008028">
    <property type="term" value="F:monocarboxylic acid transmembrane transporter activity"/>
    <property type="evidence" value="ECO:0007669"/>
    <property type="project" value="TreeGrafter"/>
</dbReference>
<feature type="transmembrane region" description="Helical" evidence="2">
    <location>
        <begin position="599"/>
        <end position="620"/>
    </location>
</feature>
<accession>A0A4Z2CYM1</accession>
<keyword evidence="2" id="KW-0472">Membrane</keyword>
<feature type="transmembrane region" description="Helical" evidence="2">
    <location>
        <begin position="663"/>
        <end position="684"/>
    </location>
</feature>
<feature type="transmembrane region" description="Helical" evidence="2">
    <location>
        <begin position="757"/>
        <end position="775"/>
    </location>
</feature>
<organism evidence="3 4">
    <name type="scientific">Schistosoma japonicum</name>
    <name type="common">Blood fluke</name>
    <dbReference type="NCBI Taxonomy" id="6182"/>
    <lineage>
        <taxon>Eukaryota</taxon>
        <taxon>Metazoa</taxon>
        <taxon>Spiralia</taxon>
        <taxon>Lophotrochozoa</taxon>
        <taxon>Platyhelminthes</taxon>
        <taxon>Trematoda</taxon>
        <taxon>Digenea</taxon>
        <taxon>Strigeidida</taxon>
        <taxon>Schistosomatoidea</taxon>
        <taxon>Schistosomatidae</taxon>
        <taxon>Schistosoma</taxon>
    </lineage>
</organism>
<evidence type="ECO:0000313" key="3">
    <source>
        <dbReference type="EMBL" id="TNN09020.1"/>
    </source>
</evidence>
<dbReference type="EMBL" id="SKCS01000400">
    <property type="protein sequence ID" value="TNN09020.1"/>
    <property type="molecule type" value="Genomic_DNA"/>
</dbReference>
<dbReference type="Gene3D" id="1.20.1250.20">
    <property type="entry name" value="MFS general substrate transporter like domains"/>
    <property type="match status" value="2"/>
</dbReference>
<feature type="region of interest" description="Disordered" evidence="1">
    <location>
        <begin position="346"/>
        <end position="373"/>
    </location>
</feature>